<dbReference type="Pfam" id="PF01344">
    <property type="entry name" value="Kelch_1"/>
    <property type="match status" value="1"/>
</dbReference>
<sequence>MAEWKNRASLLSPRKASCGAALNGRILVAGGITDDTKPPVASVEARRAAGKGEWQSLPPMPTPRGNPTAAEVDGMMYVVGGINSTGFLDVVERFDPRTREWTTSPALPEQRLQAAAAGLRDLLYVAGGSVPDNGGDRNTDSVIVFNPRKPVLGWKQVAPMLVTRARHGLVAAGGHLYAIGGENQDFDTIPTAERYDPGTNTWTAIAPMLESRAFSGMTVIGHRIAVVGGYTRAAGSSTFLRTTEVYDTHTDRWQTLDAQLPTPKVSLVAAAESNGSLLAIGGATVIDGNEPITADVLALKLEG</sequence>
<protein>
    <submittedName>
        <fullName evidence="3">Kelch repeat-containing protein</fullName>
    </submittedName>
</protein>
<keyword evidence="4" id="KW-1185">Reference proteome</keyword>
<proteinExistence type="predicted"/>
<gene>
    <name evidence="3" type="ORF">SK854_30105</name>
</gene>
<dbReference type="SMART" id="SM00612">
    <property type="entry name" value="Kelch"/>
    <property type="match status" value="5"/>
</dbReference>
<evidence type="ECO:0000313" key="4">
    <source>
        <dbReference type="Proteomes" id="UP001285352"/>
    </source>
</evidence>
<accession>A0ABU4V609</accession>
<keyword evidence="1" id="KW-0880">Kelch repeat</keyword>
<dbReference type="Gene3D" id="2.120.10.80">
    <property type="entry name" value="Kelch-type beta propeller"/>
    <property type="match status" value="2"/>
</dbReference>
<dbReference type="PANTHER" id="PTHR45632">
    <property type="entry name" value="LD33804P"/>
    <property type="match status" value="1"/>
</dbReference>
<dbReference type="RefSeq" id="WP_319978484.1">
    <property type="nucleotide sequence ID" value="NZ_JAXAVU010000012.1"/>
</dbReference>
<dbReference type="Proteomes" id="UP001285352">
    <property type="component" value="Unassembled WGS sequence"/>
</dbReference>
<dbReference type="InterPro" id="IPR011043">
    <property type="entry name" value="Gal_Oxase/kelch_b-propeller"/>
</dbReference>
<dbReference type="PRINTS" id="PR00501">
    <property type="entry name" value="KELCHREPEAT"/>
</dbReference>
<dbReference type="SUPFAM" id="SSF50965">
    <property type="entry name" value="Galactose oxidase, central domain"/>
    <property type="match status" value="1"/>
</dbReference>
<comment type="caution">
    <text evidence="3">The sequence shown here is derived from an EMBL/GenBank/DDBJ whole genome shotgun (WGS) entry which is preliminary data.</text>
</comment>
<evidence type="ECO:0000313" key="3">
    <source>
        <dbReference type="EMBL" id="MDX8146401.1"/>
    </source>
</evidence>
<dbReference type="InterPro" id="IPR006652">
    <property type="entry name" value="Kelch_1"/>
</dbReference>
<evidence type="ECO:0000256" key="1">
    <source>
        <dbReference type="ARBA" id="ARBA00022441"/>
    </source>
</evidence>
<organism evidence="3 4">
    <name type="scientific">Lentzea sokolovensis</name>
    <dbReference type="NCBI Taxonomy" id="3095429"/>
    <lineage>
        <taxon>Bacteria</taxon>
        <taxon>Bacillati</taxon>
        <taxon>Actinomycetota</taxon>
        <taxon>Actinomycetes</taxon>
        <taxon>Pseudonocardiales</taxon>
        <taxon>Pseudonocardiaceae</taxon>
        <taxon>Lentzea</taxon>
    </lineage>
</organism>
<reference evidence="3 4" key="1">
    <citation type="submission" date="2023-11" db="EMBL/GenBank/DDBJ databases">
        <title>Lentzea sokolovensis, sp. nov., Lentzea kristufkii, sp. nov., and Lentzea miocenensis, sp. nov., rare actinobacteria from Sokolov Coal Basin, Miocene lacustrine sediment, Czech Republic.</title>
        <authorList>
            <person name="Lara A."/>
            <person name="Kotroba L."/>
            <person name="Nouioui I."/>
            <person name="Neumann-Schaal M."/>
            <person name="Mast Y."/>
            <person name="Chronakova A."/>
        </authorList>
    </citation>
    <scope>NUCLEOTIDE SEQUENCE [LARGE SCALE GENOMIC DNA]</scope>
    <source>
        <strain evidence="3 4">BCCO 10_0061</strain>
    </source>
</reference>
<dbReference type="Pfam" id="PF24681">
    <property type="entry name" value="Kelch_KLHDC2_KLHL20_DRC7"/>
    <property type="match status" value="1"/>
</dbReference>
<keyword evidence="2" id="KW-0677">Repeat</keyword>
<reference evidence="3 4" key="2">
    <citation type="submission" date="2023-11" db="EMBL/GenBank/DDBJ databases">
        <authorList>
            <person name="Lara A.C."/>
            <person name="Chronakova A."/>
        </authorList>
    </citation>
    <scope>NUCLEOTIDE SEQUENCE [LARGE SCALE GENOMIC DNA]</scope>
    <source>
        <strain evidence="3 4">BCCO 10_0061</strain>
    </source>
</reference>
<dbReference type="EMBL" id="JAXAVU010000012">
    <property type="protein sequence ID" value="MDX8146401.1"/>
    <property type="molecule type" value="Genomic_DNA"/>
</dbReference>
<evidence type="ECO:0000256" key="2">
    <source>
        <dbReference type="ARBA" id="ARBA00022737"/>
    </source>
</evidence>
<dbReference type="InterPro" id="IPR015915">
    <property type="entry name" value="Kelch-typ_b-propeller"/>
</dbReference>
<dbReference type="PANTHER" id="PTHR45632:SF3">
    <property type="entry name" value="KELCH-LIKE PROTEIN 32"/>
    <property type="match status" value="1"/>
</dbReference>
<name>A0ABU4V609_9PSEU</name>